<organism evidence="1">
    <name type="scientific">Tanacetum cinerariifolium</name>
    <name type="common">Dalmatian daisy</name>
    <name type="synonym">Chrysanthemum cinerariifolium</name>
    <dbReference type="NCBI Taxonomy" id="118510"/>
    <lineage>
        <taxon>Eukaryota</taxon>
        <taxon>Viridiplantae</taxon>
        <taxon>Streptophyta</taxon>
        <taxon>Embryophyta</taxon>
        <taxon>Tracheophyta</taxon>
        <taxon>Spermatophyta</taxon>
        <taxon>Magnoliopsida</taxon>
        <taxon>eudicotyledons</taxon>
        <taxon>Gunneridae</taxon>
        <taxon>Pentapetalae</taxon>
        <taxon>asterids</taxon>
        <taxon>campanulids</taxon>
        <taxon>Asterales</taxon>
        <taxon>Asteraceae</taxon>
        <taxon>Asteroideae</taxon>
        <taxon>Anthemideae</taxon>
        <taxon>Anthemidinae</taxon>
        <taxon>Tanacetum</taxon>
    </lineage>
</organism>
<protein>
    <submittedName>
        <fullName evidence="1">Uncharacterized protein</fullName>
    </submittedName>
</protein>
<sequence length="95" mass="11097">MEAGSKDRPPMLAPGNDIYSTVDACPNARKMWKAIERPKCNWIRYLPYSWKKIADIHTLQACDNVYYTIEFDKRTRGRLHLSMFVEGSKRSKTDL</sequence>
<gene>
    <name evidence="1" type="ORF">Tci_065822</name>
</gene>
<proteinExistence type="predicted"/>
<dbReference type="EMBL" id="BKCJ010010940">
    <property type="protein sequence ID" value="GEU93844.1"/>
    <property type="molecule type" value="Genomic_DNA"/>
</dbReference>
<reference evidence="1" key="1">
    <citation type="journal article" date="2019" name="Sci. Rep.">
        <title>Draft genome of Tanacetum cinerariifolium, the natural source of mosquito coil.</title>
        <authorList>
            <person name="Yamashiro T."/>
            <person name="Shiraishi A."/>
            <person name="Satake H."/>
            <person name="Nakayama K."/>
        </authorList>
    </citation>
    <scope>NUCLEOTIDE SEQUENCE</scope>
</reference>
<dbReference type="AlphaFoldDB" id="A0A6L2PB64"/>
<evidence type="ECO:0000313" key="1">
    <source>
        <dbReference type="EMBL" id="GEU93844.1"/>
    </source>
</evidence>
<accession>A0A6L2PB64</accession>
<name>A0A6L2PB64_TANCI</name>
<comment type="caution">
    <text evidence="1">The sequence shown here is derived from an EMBL/GenBank/DDBJ whole genome shotgun (WGS) entry which is preliminary data.</text>
</comment>